<gene>
    <name evidence="2" type="ORF">BT96DRAFT_976128</name>
</gene>
<feature type="region of interest" description="Disordered" evidence="1">
    <location>
        <begin position="90"/>
        <end position="111"/>
    </location>
</feature>
<dbReference type="EMBL" id="ML769475">
    <property type="protein sequence ID" value="KAE9398954.1"/>
    <property type="molecule type" value="Genomic_DNA"/>
</dbReference>
<keyword evidence="3" id="KW-1185">Reference proteome</keyword>
<organism evidence="2 3">
    <name type="scientific">Gymnopus androsaceus JB14</name>
    <dbReference type="NCBI Taxonomy" id="1447944"/>
    <lineage>
        <taxon>Eukaryota</taxon>
        <taxon>Fungi</taxon>
        <taxon>Dikarya</taxon>
        <taxon>Basidiomycota</taxon>
        <taxon>Agaricomycotina</taxon>
        <taxon>Agaricomycetes</taxon>
        <taxon>Agaricomycetidae</taxon>
        <taxon>Agaricales</taxon>
        <taxon>Marasmiineae</taxon>
        <taxon>Omphalotaceae</taxon>
        <taxon>Gymnopus</taxon>
    </lineage>
</organism>
<reference evidence="2" key="1">
    <citation type="journal article" date="2019" name="Environ. Microbiol.">
        <title>Fungal ecological strategies reflected in gene transcription - a case study of two litter decomposers.</title>
        <authorList>
            <person name="Barbi F."/>
            <person name="Kohler A."/>
            <person name="Barry K."/>
            <person name="Baskaran P."/>
            <person name="Daum C."/>
            <person name="Fauchery L."/>
            <person name="Ihrmark K."/>
            <person name="Kuo A."/>
            <person name="LaButti K."/>
            <person name="Lipzen A."/>
            <person name="Morin E."/>
            <person name="Grigoriev I.V."/>
            <person name="Henrissat B."/>
            <person name="Lindahl B."/>
            <person name="Martin F."/>
        </authorList>
    </citation>
    <scope>NUCLEOTIDE SEQUENCE</scope>
    <source>
        <strain evidence="2">JB14</strain>
    </source>
</reference>
<dbReference type="Proteomes" id="UP000799118">
    <property type="component" value="Unassembled WGS sequence"/>
</dbReference>
<feature type="compositionally biased region" description="Polar residues" evidence="1">
    <location>
        <begin position="96"/>
        <end position="111"/>
    </location>
</feature>
<name>A0A6A4HPJ7_9AGAR</name>
<accession>A0A6A4HPJ7</accession>
<evidence type="ECO:0000313" key="2">
    <source>
        <dbReference type="EMBL" id="KAE9398954.1"/>
    </source>
</evidence>
<protein>
    <submittedName>
        <fullName evidence="2">Uncharacterized protein</fullName>
    </submittedName>
</protein>
<evidence type="ECO:0000313" key="3">
    <source>
        <dbReference type="Proteomes" id="UP000799118"/>
    </source>
</evidence>
<sequence>MPINTFSLFSPHFGISNSSKRLLDAARPHKTTGNNHGACPTRKLQSSVWKAASLKGAVEAKGQLAPSKSLEENVNAATFDDESIKVPQTRHPNFDRLSSNVTGPTQPAGVSNRTQTMLQITWKTFTAVLESMDSGKSKVGSRFNAGRMNVRYRLFTADYTFGAES</sequence>
<proteinExistence type="predicted"/>
<evidence type="ECO:0000256" key="1">
    <source>
        <dbReference type="SAM" id="MobiDB-lite"/>
    </source>
</evidence>
<dbReference type="AlphaFoldDB" id="A0A6A4HPJ7"/>